<dbReference type="InterPro" id="IPR000843">
    <property type="entry name" value="HTH_LacI"/>
</dbReference>
<evidence type="ECO:0000256" key="2">
    <source>
        <dbReference type="ARBA" id="ARBA00023125"/>
    </source>
</evidence>
<dbReference type="OrthoDB" id="7325754at2"/>
<gene>
    <name evidence="6" type="ORF">GHK62_02985</name>
</gene>
<evidence type="ECO:0000256" key="4">
    <source>
        <dbReference type="SAM" id="MobiDB-lite"/>
    </source>
</evidence>
<comment type="caution">
    <text evidence="6">The sequence shown here is derived from an EMBL/GenBank/DDBJ whole genome shotgun (WGS) entry which is preliminary data.</text>
</comment>
<dbReference type="SUPFAM" id="SSF47413">
    <property type="entry name" value="lambda repressor-like DNA-binding domains"/>
    <property type="match status" value="1"/>
</dbReference>
<name>A0A6N7L7A0_SINTE</name>
<evidence type="ECO:0000259" key="5">
    <source>
        <dbReference type="PROSITE" id="PS50932"/>
    </source>
</evidence>
<evidence type="ECO:0000313" key="6">
    <source>
        <dbReference type="EMBL" id="MQX13757.1"/>
    </source>
</evidence>
<dbReference type="CDD" id="cd20009">
    <property type="entry name" value="PBP1_RafR-like"/>
    <property type="match status" value="1"/>
</dbReference>
<feature type="region of interest" description="Disordered" evidence="4">
    <location>
        <begin position="1"/>
        <end position="21"/>
    </location>
</feature>
<dbReference type="RefSeq" id="WP_153436847.1">
    <property type="nucleotide sequence ID" value="NZ_CP121659.1"/>
</dbReference>
<dbReference type="GO" id="GO:0000976">
    <property type="term" value="F:transcription cis-regulatory region binding"/>
    <property type="evidence" value="ECO:0007669"/>
    <property type="project" value="TreeGrafter"/>
</dbReference>
<keyword evidence="1" id="KW-0805">Transcription regulation</keyword>
<dbReference type="Proteomes" id="UP000439983">
    <property type="component" value="Unassembled WGS sequence"/>
</dbReference>
<dbReference type="InterPro" id="IPR028082">
    <property type="entry name" value="Peripla_BP_I"/>
</dbReference>
<organism evidence="6 7">
    <name type="scientific">Sinorhizobium terangae</name>
    <dbReference type="NCBI Taxonomy" id="110322"/>
    <lineage>
        <taxon>Bacteria</taxon>
        <taxon>Pseudomonadati</taxon>
        <taxon>Pseudomonadota</taxon>
        <taxon>Alphaproteobacteria</taxon>
        <taxon>Hyphomicrobiales</taxon>
        <taxon>Rhizobiaceae</taxon>
        <taxon>Sinorhizobium/Ensifer group</taxon>
        <taxon>Sinorhizobium</taxon>
    </lineage>
</organism>
<keyword evidence="3" id="KW-0804">Transcription</keyword>
<keyword evidence="2 6" id="KW-0238">DNA-binding</keyword>
<dbReference type="AlphaFoldDB" id="A0A6N7L7A0"/>
<protein>
    <submittedName>
        <fullName evidence="6">LacI family DNA-binding transcriptional regulator</fullName>
    </submittedName>
</protein>
<dbReference type="CDD" id="cd01392">
    <property type="entry name" value="HTH_LacI"/>
    <property type="match status" value="1"/>
</dbReference>
<dbReference type="SUPFAM" id="SSF53822">
    <property type="entry name" value="Periplasmic binding protein-like I"/>
    <property type="match status" value="1"/>
</dbReference>
<evidence type="ECO:0000256" key="3">
    <source>
        <dbReference type="ARBA" id="ARBA00023163"/>
    </source>
</evidence>
<proteinExistence type="predicted"/>
<dbReference type="Gene3D" id="3.40.50.2300">
    <property type="match status" value="2"/>
</dbReference>
<dbReference type="Pfam" id="PF00356">
    <property type="entry name" value="LacI"/>
    <property type="match status" value="1"/>
</dbReference>
<dbReference type="InterPro" id="IPR001761">
    <property type="entry name" value="Peripla_BP/Lac1_sug-bd_dom"/>
</dbReference>
<accession>A0A6N7L7A0</accession>
<evidence type="ECO:0000256" key="1">
    <source>
        <dbReference type="ARBA" id="ARBA00023015"/>
    </source>
</evidence>
<dbReference type="Gene3D" id="1.10.260.40">
    <property type="entry name" value="lambda repressor-like DNA-binding domains"/>
    <property type="match status" value="1"/>
</dbReference>
<dbReference type="GO" id="GO:0003700">
    <property type="term" value="F:DNA-binding transcription factor activity"/>
    <property type="evidence" value="ECO:0007669"/>
    <property type="project" value="TreeGrafter"/>
</dbReference>
<sequence>MAARSKPVSSGNGPAKGRGKPTLRTIADITGLAVTTVSRALANAPQISIETRNRVRQVALDIGYSPDRAAQRLKTGRTNVIAVLLEPHEEILGYGTSVMAGIAKALQGTSYHLIVMPNFLNSANIDAINYIIRNSMADGLIFSRTEPLDARVMLLSENGFPFVTHGRTELATPHPFVDYDNFTFAYEATRRLIAKGRRRLALISGPAGYTFAGHIQHGFMTAVREAGCAYEILSDIDLDSPAGAIRDRIRRRYAEKDPPDGFACGGEVCALATITGMTDCGLTLGLEYDIVAKQTSQLLSAIQPRVDTIYEDLTATGEHMGRILLRRIAGSTDVNELQLLLSPELPFETQPASVAD</sequence>
<dbReference type="PANTHER" id="PTHR30146:SF109">
    <property type="entry name" value="HTH-TYPE TRANSCRIPTIONAL REGULATOR GALS"/>
    <property type="match status" value="1"/>
</dbReference>
<keyword evidence="7" id="KW-1185">Reference proteome</keyword>
<dbReference type="SMART" id="SM00354">
    <property type="entry name" value="HTH_LACI"/>
    <property type="match status" value="1"/>
</dbReference>
<dbReference type="InterPro" id="IPR010982">
    <property type="entry name" value="Lambda_DNA-bd_dom_sf"/>
</dbReference>
<reference evidence="6 7" key="1">
    <citation type="journal article" date="2013" name="Genome Biol.">
        <title>Comparative genomics of the core and accessory genomes of 48 Sinorhizobium strains comprising five genospecies.</title>
        <authorList>
            <person name="Sugawara M."/>
            <person name="Epstein B."/>
            <person name="Badgley B.D."/>
            <person name="Unno T."/>
            <person name="Xu L."/>
            <person name="Reese J."/>
            <person name="Gyaneshwar P."/>
            <person name="Denny R."/>
            <person name="Mudge J."/>
            <person name="Bharti A.K."/>
            <person name="Farmer A.D."/>
            <person name="May G.D."/>
            <person name="Woodward J.E."/>
            <person name="Medigue C."/>
            <person name="Vallenet D."/>
            <person name="Lajus A."/>
            <person name="Rouy Z."/>
            <person name="Martinez-Vaz B."/>
            <person name="Tiffin P."/>
            <person name="Young N.D."/>
            <person name="Sadowsky M.J."/>
        </authorList>
    </citation>
    <scope>NUCLEOTIDE SEQUENCE [LARGE SCALE GENOMIC DNA]</scope>
    <source>
        <strain evidence="6 7">USDA4894</strain>
    </source>
</reference>
<evidence type="ECO:0000313" key="7">
    <source>
        <dbReference type="Proteomes" id="UP000439983"/>
    </source>
</evidence>
<dbReference type="Pfam" id="PF00532">
    <property type="entry name" value="Peripla_BP_1"/>
    <property type="match status" value="1"/>
</dbReference>
<dbReference type="PANTHER" id="PTHR30146">
    <property type="entry name" value="LACI-RELATED TRANSCRIPTIONAL REPRESSOR"/>
    <property type="match status" value="1"/>
</dbReference>
<dbReference type="EMBL" id="WITC01000017">
    <property type="protein sequence ID" value="MQX13757.1"/>
    <property type="molecule type" value="Genomic_DNA"/>
</dbReference>
<feature type="domain" description="HTH lacI-type" evidence="5">
    <location>
        <begin position="21"/>
        <end position="75"/>
    </location>
</feature>
<dbReference type="PROSITE" id="PS50932">
    <property type="entry name" value="HTH_LACI_2"/>
    <property type="match status" value="1"/>
</dbReference>